<name>A0A7X6DMA6_9BACT</name>
<keyword evidence="3" id="KW-1185">Reference proteome</keyword>
<evidence type="ECO:0000313" key="3">
    <source>
        <dbReference type="Proteomes" id="UP000534783"/>
    </source>
</evidence>
<dbReference type="PANTHER" id="PTHR35024:SF4">
    <property type="entry name" value="POLYMER-FORMING CYTOSKELETAL PROTEIN"/>
    <property type="match status" value="1"/>
</dbReference>
<dbReference type="RefSeq" id="WP_168057824.1">
    <property type="nucleotide sequence ID" value="NZ_VTOW01000001.1"/>
</dbReference>
<dbReference type="InterPro" id="IPR007607">
    <property type="entry name" value="BacA/B"/>
</dbReference>
<organism evidence="2 3">
    <name type="scientific">Candidatus Manganitrophus noduliformans</name>
    <dbReference type="NCBI Taxonomy" id="2606439"/>
    <lineage>
        <taxon>Bacteria</taxon>
        <taxon>Pseudomonadati</taxon>
        <taxon>Nitrospirota</taxon>
        <taxon>Nitrospiria</taxon>
        <taxon>Candidatus Troglogloeales</taxon>
        <taxon>Candidatus Manganitrophaceae</taxon>
        <taxon>Candidatus Manganitrophus</taxon>
    </lineage>
</organism>
<comment type="similarity">
    <text evidence="1">Belongs to the bactofilin family.</text>
</comment>
<gene>
    <name evidence="2" type="ORF">MNODULE_02025</name>
</gene>
<dbReference type="Proteomes" id="UP000534783">
    <property type="component" value="Unassembled WGS sequence"/>
</dbReference>
<evidence type="ECO:0000256" key="1">
    <source>
        <dbReference type="ARBA" id="ARBA00044755"/>
    </source>
</evidence>
<dbReference type="EMBL" id="VTOW01000001">
    <property type="protein sequence ID" value="NKE69528.1"/>
    <property type="molecule type" value="Genomic_DNA"/>
</dbReference>
<evidence type="ECO:0000313" key="2">
    <source>
        <dbReference type="EMBL" id="NKE69528.1"/>
    </source>
</evidence>
<accession>A0A7X6DMA6</accession>
<proteinExistence type="inferred from homology"/>
<protein>
    <submittedName>
        <fullName evidence="2">Polymer-forming cytoskeletal protein</fullName>
    </submittedName>
</protein>
<reference evidence="2 3" key="1">
    <citation type="journal article" date="2020" name="Nature">
        <title>Bacterial chemolithoautotrophy via manganese oxidation.</title>
        <authorList>
            <person name="Yu H."/>
            <person name="Leadbetter J.R."/>
        </authorList>
    </citation>
    <scope>NUCLEOTIDE SEQUENCE [LARGE SCALE GENOMIC DNA]</scope>
    <source>
        <strain evidence="2 3">Mn-1</strain>
    </source>
</reference>
<dbReference type="AlphaFoldDB" id="A0A7X6DMA6"/>
<dbReference type="PANTHER" id="PTHR35024">
    <property type="entry name" value="HYPOTHETICAL CYTOSOLIC PROTEIN"/>
    <property type="match status" value="1"/>
</dbReference>
<dbReference type="Pfam" id="PF04519">
    <property type="entry name" value="Bactofilin"/>
    <property type="match status" value="1"/>
</dbReference>
<comment type="caution">
    <text evidence="2">The sequence shown here is derived from an EMBL/GenBank/DDBJ whole genome shotgun (WGS) entry which is preliminary data.</text>
</comment>
<sequence length="142" mass="15147">MGSVFGNGKEENGKRAVEDIIIYMGKNVEIKGNVNFEGSGRIDGKVEGKITVKGSIIFGDGAVITSDVEGDTVVVGGKVTGRIVAHQKIQLLRTSIFTGDLITPSLLIEDGAQFNGSCKMTSHSSQEHYEAELMKSEAMAVR</sequence>